<dbReference type="Gene3D" id="3.10.10.10">
    <property type="entry name" value="HIV Type 1 Reverse Transcriptase, subunit A, domain 1"/>
    <property type="match status" value="1"/>
</dbReference>
<dbReference type="Pfam" id="PF17921">
    <property type="entry name" value="Integrase_H2C2"/>
    <property type="match status" value="1"/>
</dbReference>
<dbReference type="SUPFAM" id="SSF53098">
    <property type="entry name" value="Ribonuclease H-like"/>
    <property type="match status" value="1"/>
</dbReference>
<dbReference type="InterPro" id="IPR050951">
    <property type="entry name" value="Retrovirus_Pol_polyprotein"/>
</dbReference>
<keyword evidence="6" id="KW-1185">Reference proteome</keyword>
<reference evidence="6" key="1">
    <citation type="journal article" date="2015" name="Proc. Natl. Acad. Sci. U.S.A.">
        <title>Genome sequence of the Asian Tiger mosquito, Aedes albopictus, reveals insights into its biology, genetics, and evolution.</title>
        <authorList>
            <person name="Chen X.G."/>
            <person name="Jiang X."/>
            <person name="Gu J."/>
            <person name="Xu M."/>
            <person name="Wu Y."/>
            <person name="Deng Y."/>
            <person name="Zhang C."/>
            <person name="Bonizzoni M."/>
            <person name="Dermauw W."/>
            <person name="Vontas J."/>
            <person name="Armbruster P."/>
            <person name="Huang X."/>
            <person name="Yang Y."/>
            <person name="Zhang H."/>
            <person name="He W."/>
            <person name="Peng H."/>
            <person name="Liu Y."/>
            <person name="Wu K."/>
            <person name="Chen J."/>
            <person name="Lirakis M."/>
            <person name="Topalis P."/>
            <person name="Van Leeuwen T."/>
            <person name="Hall A.B."/>
            <person name="Jiang X."/>
            <person name="Thorpe C."/>
            <person name="Mueller R.L."/>
            <person name="Sun C."/>
            <person name="Waterhouse R.M."/>
            <person name="Yan G."/>
            <person name="Tu Z.J."/>
            <person name="Fang X."/>
            <person name="James A.A."/>
        </authorList>
    </citation>
    <scope>NUCLEOTIDE SEQUENCE [LARGE SCALE GENOMIC DNA]</scope>
    <source>
        <strain evidence="6">Foshan</strain>
    </source>
</reference>
<dbReference type="InterPro" id="IPR041577">
    <property type="entry name" value="RT_RNaseH_2"/>
</dbReference>
<name>A0ABM1ZMH5_AEDAL</name>
<dbReference type="InterPro" id="IPR043128">
    <property type="entry name" value="Rev_trsase/Diguanyl_cyclase"/>
</dbReference>
<dbReference type="CDD" id="cd09274">
    <property type="entry name" value="RNase_HI_RT_Ty3"/>
    <property type="match status" value="1"/>
</dbReference>
<evidence type="ECO:0000259" key="4">
    <source>
        <dbReference type="PROSITE" id="PS50994"/>
    </source>
</evidence>
<evidence type="ECO:0000313" key="5">
    <source>
        <dbReference type="EnsemblMetazoa" id="AALFPA23_019895.P29304"/>
    </source>
</evidence>
<evidence type="ECO:0000256" key="2">
    <source>
        <dbReference type="SAM" id="MobiDB-lite"/>
    </source>
</evidence>
<feature type="domain" description="Reverse transcriptase" evidence="3">
    <location>
        <begin position="1"/>
        <end position="162"/>
    </location>
</feature>
<dbReference type="InterPro" id="IPR043502">
    <property type="entry name" value="DNA/RNA_pol_sf"/>
</dbReference>
<feature type="domain" description="Integrase catalytic" evidence="4">
    <location>
        <begin position="528"/>
        <end position="643"/>
    </location>
</feature>
<dbReference type="InterPro" id="IPR000477">
    <property type="entry name" value="RT_dom"/>
</dbReference>
<reference evidence="5" key="2">
    <citation type="submission" date="2025-05" db="UniProtKB">
        <authorList>
            <consortium name="EnsemblMetazoa"/>
        </authorList>
    </citation>
    <scope>IDENTIFICATION</scope>
    <source>
        <strain evidence="5">Foshan</strain>
    </source>
</reference>
<dbReference type="InterPro" id="IPR041588">
    <property type="entry name" value="Integrase_H2C2"/>
</dbReference>
<accession>A0ABM1ZMH5</accession>
<evidence type="ECO:0000256" key="1">
    <source>
        <dbReference type="ARBA" id="ARBA00012493"/>
    </source>
</evidence>
<dbReference type="Pfam" id="PF17919">
    <property type="entry name" value="RT_RNaseH_2"/>
    <property type="match status" value="1"/>
</dbReference>
<organism evidence="5 6">
    <name type="scientific">Aedes albopictus</name>
    <name type="common">Asian tiger mosquito</name>
    <name type="synonym">Stegomyia albopicta</name>
    <dbReference type="NCBI Taxonomy" id="7160"/>
    <lineage>
        <taxon>Eukaryota</taxon>
        <taxon>Metazoa</taxon>
        <taxon>Ecdysozoa</taxon>
        <taxon>Arthropoda</taxon>
        <taxon>Hexapoda</taxon>
        <taxon>Insecta</taxon>
        <taxon>Pterygota</taxon>
        <taxon>Neoptera</taxon>
        <taxon>Endopterygota</taxon>
        <taxon>Diptera</taxon>
        <taxon>Nematocera</taxon>
        <taxon>Culicoidea</taxon>
        <taxon>Culicidae</taxon>
        <taxon>Culicinae</taxon>
        <taxon>Aedini</taxon>
        <taxon>Aedes</taxon>
        <taxon>Stegomyia</taxon>
    </lineage>
</organism>
<feature type="compositionally biased region" description="Polar residues" evidence="2">
    <location>
        <begin position="769"/>
        <end position="795"/>
    </location>
</feature>
<sequence length="805" mass="92261">MVVVVKDDGNVRLCIDMRRANVAIKRQYHVMPTLDDLLARLNGSQWFSRLDIKDAYHQIELHESSRYITTFITHLGMFRYTRLMFGICSASEYFQRTVEQILSNCPNTFNFQDDIFIHGRTKEEHDASLLKVLETLEAYNVVLNTRKCRFGTTETEFLGHHISRDGLKPTDDKISAVLKFRSPKSSEEVRSFLGLVGYIGRFIPDLATKTFELRQLIAGGCTFDWTPQHEIAFNKLKEAICSAPILGYFDNTRRTRLIADASPVGLGAVLVQFEDEHDDKPVIISYASKSLTSTEMRYCQTEKEALAIIWSVEKFRLYLIGREFELETDHRPLTAIFKSSSHPPGRIERWVLRMQPYKFRVIYKPGKQNVADSLSRLSHSDDDKNVDSSDDDLYIAAITESVAIDVSEIRHALDTDSELILVKEAIITEDWNNETIKSGAKSYIPFQKDLGLLEGCVIRGCRLVIPKQLRSRMLQLAHEGHPGETVMVARMRDRVWWPGMDDEAKKVVRDCEGCRIVSRPSAPEPMQRRTMPNEPWLDVAIDFLGPLPSGEYLLVVVDYYSRYKEVCVMRKITSEETIKRLEPIFVRLGYPRSITLDNGRQFISKDFGDYCFARNMKLNHTAPYWPQANGEVERQNSSLLKRLKISHSLGRDWKNDLLQYLLTRGSHSTHFICANGRGKEREDLKRHAKVSNIQVGDKVLLQNLISCDKLTPTFDNTEYEVLERIGNRVKVVHPVSGKIIERNVAHIKKISSSNVQTPEMESGFAGEPSDTQIEASSPSQATRPNRITRRPSWQQDYIIRASKED</sequence>
<evidence type="ECO:0000313" key="6">
    <source>
        <dbReference type="Proteomes" id="UP000069940"/>
    </source>
</evidence>
<dbReference type="Gene3D" id="3.30.420.10">
    <property type="entry name" value="Ribonuclease H-like superfamily/Ribonuclease H"/>
    <property type="match status" value="1"/>
</dbReference>
<dbReference type="CDD" id="cd01647">
    <property type="entry name" value="RT_LTR"/>
    <property type="match status" value="1"/>
</dbReference>
<dbReference type="InterPro" id="IPR036397">
    <property type="entry name" value="RNaseH_sf"/>
</dbReference>
<dbReference type="EnsemblMetazoa" id="AALFPA23_019895.R29304">
    <property type="protein sequence ID" value="AALFPA23_019895.P29304"/>
    <property type="gene ID" value="AALFPA23_019895"/>
</dbReference>
<dbReference type="Gene3D" id="3.30.70.270">
    <property type="match status" value="2"/>
</dbReference>
<dbReference type="SUPFAM" id="SSF56672">
    <property type="entry name" value="DNA/RNA polymerases"/>
    <property type="match status" value="1"/>
</dbReference>
<dbReference type="Proteomes" id="UP000069940">
    <property type="component" value="Unassembled WGS sequence"/>
</dbReference>
<dbReference type="PANTHER" id="PTHR37984">
    <property type="entry name" value="PROTEIN CBG26694"/>
    <property type="match status" value="1"/>
</dbReference>
<dbReference type="PROSITE" id="PS50994">
    <property type="entry name" value="INTEGRASE"/>
    <property type="match status" value="1"/>
</dbReference>
<protein>
    <recommendedName>
        <fullName evidence="1">RNA-directed DNA polymerase</fullName>
        <ecNumber evidence="1">2.7.7.49</ecNumber>
    </recommendedName>
</protein>
<dbReference type="Pfam" id="PF00665">
    <property type="entry name" value="rve"/>
    <property type="match status" value="1"/>
</dbReference>
<dbReference type="InterPro" id="IPR001584">
    <property type="entry name" value="Integrase_cat-core"/>
</dbReference>
<dbReference type="InterPro" id="IPR012337">
    <property type="entry name" value="RNaseH-like_sf"/>
</dbReference>
<dbReference type="PANTHER" id="PTHR37984:SF11">
    <property type="entry name" value="INTEGRASE CATALYTIC DOMAIN-CONTAINING PROTEIN"/>
    <property type="match status" value="1"/>
</dbReference>
<dbReference type="EC" id="2.7.7.49" evidence="1"/>
<dbReference type="PROSITE" id="PS50878">
    <property type="entry name" value="RT_POL"/>
    <property type="match status" value="1"/>
</dbReference>
<proteinExistence type="predicted"/>
<dbReference type="GeneID" id="134286336"/>
<evidence type="ECO:0000259" key="3">
    <source>
        <dbReference type="PROSITE" id="PS50878"/>
    </source>
</evidence>
<dbReference type="RefSeq" id="XP_062703925.1">
    <property type="nucleotide sequence ID" value="XM_062847941.1"/>
</dbReference>
<dbReference type="Pfam" id="PF00078">
    <property type="entry name" value="RVT_1"/>
    <property type="match status" value="1"/>
</dbReference>
<dbReference type="Gene3D" id="1.10.340.70">
    <property type="match status" value="1"/>
</dbReference>
<feature type="region of interest" description="Disordered" evidence="2">
    <location>
        <begin position="754"/>
        <end position="795"/>
    </location>
</feature>